<evidence type="ECO:0000256" key="4">
    <source>
        <dbReference type="ARBA" id="ARBA00023049"/>
    </source>
</evidence>
<reference evidence="8 9" key="1">
    <citation type="submission" date="2018-06" db="EMBL/GenBank/DDBJ databases">
        <title>Extensive metabolic versatility and redundancy in microbially diverse, dynamic hydrothermal sediments.</title>
        <authorList>
            <person name="Dombrowski N."/>
            <person name="Teske A."/>
            <person name="Baker B.J."/>
        </authorList>
    </citation>
    <scope>NUCLEOTIDE SEQUENCE [LARGE SCALE GENOMIC DNA]</scope>
    <source>
        <strain evidence="8">B66_G16</strain>
    </source>
</reference>
<dbReference type="SUPFAM" id="SSF111283">
    <property type="entry name" value="Putative modulator of DNA gyrase, PmbA/TldD"/>
    <property type="match status" value="1"/>
</dbReference>
<evidence type="ECO:0000256" key="1">
    <source>
        <dbReference type="ARBA" id="ARBA00005836"/>
    </source>
</evidence>
<proteinExistence type="inferred from homology"/>
<dbReference type="InterPro" id="IPR051463">
    <property type="entry name" value="Peptidase_U62_metallo"/>
</dbReference>
<dbReference type="GO" id="GO:0006508">
    <property type="term" value="P:proteolysis"/>
    <property type="evidence" value="ECO:0007669"/>
    <property type="project" value="UniProtKB-KW"/>
</dbReference>
<dbReference type="InterPro" id="IPR045570">
    <property type="entry name" value="Metalloprtase-TldD/E_cen_dom"/>
</dbReference>
<feature type="domain" description="Metalloprotease TldD/E N-terminal" evidence="5">
    <location>
        <begin position="4"/>
        <end position="44"/>
    </location>
</feature>
<sequence length="428" mass="46885">CIDEHGLGIRVLCGGGLAFTSTNVLKDDNVRESVEKCVKAAKALSAKSKVKLAEQAFEEASWEVSVRESVEGTDVEAKLEDLIEVDRSLLSTGVKLPSRLLTLGGSYKEKFYVNSEGAKIKSKVSRVRFSMFITASSAEKGVVQRHVELGETGGWEKVRLWNLADKAAEEAKTLGKILEKGKRLKPGVYDVVLGQELTGIISHEACGHPQEADRILGREAAQAGESYLKPSDLGKVIGSDVVTIVDDPTIPNSFGYYLYDDEGVKARRKYLIKGGVINEFLHNRETAAKLGVQSNGSARATDYAREPIVRMSNTFMAPGDYSFEELIEDIKLGVYIKTFLEWNIDDVRWNNRYVGLEAYLIENGELKGLVRDPVIEVTTGKLFSSIDAVSENLGFQAATCGKGMPMQGIPVWTGGPEARARGIEVKSR</sequence>
<name>A0A497ENB6_9CREN</name>
<evidence type="ECO:0000313" key="9">
    <source>
        <dbReference type="Proteomes" id="UP000278475"/>
    </source>
</evidence>
<gene>
    <name evidence="8" type="ORF">DRJ31_08490</name>
</gene>
<dbReference type="AlphaFoldDB" id="A0A497ENB6"/>
<dbReference type="Pfam" id="PF01523">
    <property type="entry name" value="PmbA_TldD_1st"/>
    <property type="match status" value="1"/>
</dbReference>
<dbReference type="InterPro" id="IPR035068">
    <property type="entry name" value="TldD/PmbA_N"/>
</dbReference>
<comment type="similarity">
    <text evidence="1">Belongs to the peptidase U62 family.</text>
</comment>
<evidence type="ECO:0000313" key="8">
    <source>
        <dbReference type="EMBL" id="RLE47675.1"/>
    </source>
</evidence>
<dbReference type="PIRSF" id="PIRSF004919">
    <property type="entry name" value="TldD"/>
    <property type="match status" value="1"/>
</dbReference>
<evidence type="ECO:0000259" key="5">
    <source>
        <dbReference type="Pfam" id="PF01523"/>
    </source>
</evidence>
<dbReference type="InterPro" id="IPR045569">
    <property type="entry name" value="Metalloprtase-TldD/E_C"/>
</dbReference>
<dbReference type="Pfam" id="PF19290">
    <property type="entry name" value="PmbA_TldD_2nd"/>
    <property type="match status" value="1"/>
</dbReference>
<keyword evidence="4" id="KW-0482">Metalloprotease</keyword>
<comment type="caution">
    <text evidence="8">The sequence shown here is derived from an EMBL/GenBank/DDBJ whole genome shotgun (WGS) entry which is preliminary data.</text>
</comment>
<feature type="domain" description="Metalloprotease TldD/E central" evidence="7">
    <location>
        <begin position="72"/>
        <end position="173"/>
    </location>
</feature>
<evidence type="ECO:0000256" key="3">
    <source>
        <dbReference type="ARBA" id="ARBA00022801"/>
    </source>
</evidence>
<dbReference type="InterPro" id="IPR025502">
    <property type="entry name" value="TldD"/>
</dbReference>
<dbReference type="Pfam" id="PF19289">
    <property type="entry name" value="PmbA_TldD_3rd"/>
    <property type="match status" value="1"/>
</dbReference>
<accession>A0A497ENB6</accession>
<evidence type="ECO:0000256" key="2">
    <source>
        <dbReference type="ARBA" id="ARBA00022670"/>
    </source>
</evidence>
<dbReference type="Gene3D" id="3.30.2290.10">
    <property type="entry name" value="PmbA/TldD superfamily"/>
    <property type="match status" value="1"/>
</dbReference>
<dbReference type="PANTHER" id="PTHR30624">
    <property type="entry name" value="UNCHARACTERIZED PROTEIN TLDD AND PMBA"/>
    <property type="match status" value="1"/>
</dbReference>
<dbReference type="GO" id="GO:0008237">
    <property type="term" value="F:metallopeptidase activity"/>
    <property type="evidence" value="ECO:0007669"/>
    <property type="project" value="UniProtKB-KW"/>
</dbReference>
<feature type="domain" description="Metalloprotease TldD/E C-terminal" evidence="6">
    <location>
        <begin position="186"/>
        <end position="426"/>
    </location>
</feature>
<dbReference type="InterPro" id="IPR036059">
    <property type="entry name" value="TldD/PmbA_sf"/>
</dbReference>
<dbReference type="Proteomes" id="UP000278475">
    <property type="component" value="Unassembled WGS sequence"/>
</dbReference>
<protein>
    <submittedName>
        <fullName evidence="8">TldD/PmbA family protein</fullName>
    </submittedName>
</protein>
<feature type="non-terminal residue" evidence="8">
    <location>
        <position position="1"/>
    </location>
</feature>
<dbReference type="InterPro" id="IPR002510">
    <property type="entry name" value="Metalloprtase-TldD/E_N"/>
</dbReference>
<dbReference type="GO" id="GO:0005829">
    <property type="term" value="C:cytosol"/>
    <property type="evidence" value="ECO:0007669"/>
    <property type="project" value="TreeGrafter"/>
</dbReference>
<organism evidence="8 9">
    <name type="scientific">Thermoproteota archaeon</name>
    <dbReference type="NCBI Taxonomy" id="2056631"/>
    <lineage>
        <taxon>Archaea</taxon>
        <taxon>Thermoproteota</taxon>
    </lineage>
</organism>
<keyword evidence="2" id="KW-0645">Protease</keyword>
<evidence type="ECO:0000259" key="6">
    <source>
        <dbReference type="Pfam" id="PF19289"/>
    </source>
</evidence>
<dbReference type="PANTHER" id="PTHR30624:SF11">
    <property type="entry name" value="ZINC-DEPENDENT PROTEASE, TLDD_PMBA FAMILY"/>
    <property type="match status" value="1"/>
</dbReference>
<evidence type="ECO:0000259" key="7">
    <source>
        <dbReference type="Pfam" id="PF19290"/>
    </source>
</evidence>
<keyword evidence="3" id="KW-0378">Hydrolase</keyword>
<dbReference type="EMBL" id="QMQV01000112">
    <property type="protein sequence ID" value="RLE47675.1"/>
    <property type="molecule type" value="Genomic_DNA"/>
</dbReference>